<evidence type="ECO:0000313" key="5">
    <source>
        <dbReference type="Proteomes" id="UP000078340"/>
    </source>
</evidence>
<comment type="subcellular location">
    <subcellularLocation>
        <location evidence="1">Mitochondrion</location>
    </subcellularLocation>
</comment>
<evidence type="ECO:0000259" key="3">
    <source>
        <dbReference type="PROSITE" id="PS50878"/>
    </source>
</evidence>
<dbReference type="Pfam" id="PF00078">
    <property type="entry name" value="RVT_1"/>
    <property type="match status" value="1"/>
</dbReference>
<dbReference type="InterPro" id="IPR000477">
    <property type="entry name" value="RT_dom"/>
</dbReference>
<keyword evidence="2" id="KW-0496">Mitochondrion</keyword>
<dbReference type="PROSITE" id="PS50878">
    <property type="entry name" value="RT_POL"/>
    <property type="match status" value="1"/>
</dbReference>
<dbReference type="AlphaFoldDB" id="A0A179F780"/>
<dbReference type="InterPro" id="IPR043502">
    <property type="entry name" value="DNA/RNA_pol_sf"/>
</dbReference>
<evidence type="ECO:0000256" key="2">
    <source>
        <dbReference type="ARBA" id="ARBA00023128"/>
    </source>
</evidence>
<dbReference type="CDD" id="cd01650">
    <property type="entry name" value="RT_nLTR_like"/>
    <property type="match status" value="1"/>
</dbReference>
<dbReference type="GO" id="GO:0003964">
    <property type="term" value="F:RNA-directed DNA polymerase activity"/>
    <property type="evidence" value="ECO:0007669"/>
    <property type="project" value="UniProtKB-KW"/>
</dbReference>
<dbReference type="PANTHER" id="PTHR33481:SF1">
    <property type="entry name" value="ENDONUCLEASE_EXONUCLEASE_PHOSPHATASE DOMAIN-CONTAINING PROTEIN-RELATED"/>
    <property type="match status" value="1"/>
</dbReference>
<dbReference type="GO" id="GO:0005739">
    <property type="term" value="C:mitochondrion"/>
    <property type="evidence" value="ECO:0007669"/>
    <property type="project" value="UniProtKB-SubCell"/>
</dbReference>
<organism evidence="4 5">
    <name type="scientific">Purpureocillium lilacinum</name>
    <name type="common">Paecilomyces lilacinus</name>
    <dbReference type="NCBI Taxonomy" id="33203"/>
    <lineage>
        <taxon>Eukaryota</taxon>
        <taxon>Fungi</taxon>
        <taxon>Dikarya</taxon>
        <taxon>Ascomycota</taxon>
        <taxon>Pezizomycotina</taxon>
        <taxon>Sordariomycetes</taxon>
        <taxon>Hypocreomycetidae</taxon>
        <taxon>Hypocreales</taxon>
        <taxon>Ophiocordycipitaceae</taxon>
        <taxon>Purpureocillium</taxon>
    </lineage>
</organism>
<feature type="domain" description="Reverse transcriptase" evidence="3">
    <location>
        <begin position="488"/>
        <end position="762"/>
    </location>
</feature>
<dbReference type="PANTHER" id="PTHR33481">
    <property type="entry name" value="REVERSE TRANSCRIPTASE"/>
    <property type="match status" value="1"/>
</dbReference>
<dbReference type="EMBL" id="LSBI01000037">
    <property type="protein sequence ID" value="OAQ61326.1"/>
    <property type="molecule type" value="Genomic_DNA"/>
</dbReference>
<dbReference type="Gene3D" id="3.60.10.10">
    <property type="entry name" value="Endonuclease/exonuclease/phosphatase"/>
    <property type="match status" value="1"/>
</dbReference>
<reference evidence="4 5" key="1">
    <citation type="submission" date="2016-02" db="EMBL/GenBank/DDBJ databases">
        <title>Biosynthesis of antibiotic leucinostatins and their inhibition on Phytophthora in bio-control Purpureocillium lilacinum.</title>
        <authorList>
            <person name="Wang G."/>
            <person name="Liu Z."/>
            <person name="Lin R."/>
            <person name="Li E."/>
            <person name="Mao Z."/>
            <person name="Ling J."/>
            <person name="Yin W."/>
            <person name="Xie B."/>
        </authorList>
    </citation>
    <scope>NUCLEOTIDE SEQUENCE [LARGE SCALE GENOMIC DNA]</scope>
    <source>
        <strain evidence="4">PLFJ-1</strain>
    </source>
</reference>
<proteinExistence type="predicted"/>
<dbReference type="InterPro" id="IPR036691">
    <property type="entry name" value="Endo/exonu/phosph_ase_sf"/>
</dbReference>
<dbReference type="OMA" id="HECRETI"/>
<evidence type="ECO:0000256" key="1">
    <source>
        <dbReference type="ARBA" id="ARBA00004173"/>
    </source>
</evidence>
<keyword evidence="4" id="KW-0695">RNA-directed DNA polymerase</keyword>
<evidence type="ECO:0000313" key="4">
    <source>
        <dbReference type="EMBL" id="OAQ61326.1"/>
    </source>
</evidence>
<gene>
    <name evidence="4" type="ORF">VFPFJ_11459</name>
</gene>
<dbReference type="Pfam" id="PF14529">
    <property type="entry name" value="Exo_endo_phos_2"/>
    <property type="match status" value="1"/>
</dbReference>
<dbReference type="STRING" id="33203.A0A179F780"/>
<keyword evidence="4" id="KW-0548">Nucleotidyltransferase</keyword>
<comment type="caution">
    <text evidence="4">The sequence shown here is derived from an EMBL/GenBank/DDBJ whole genome shotgun (WGS) entry which is preliminary data.</text>
</comment>
<name>A0A179F780_PURLI</name>
<dbReference type="InterPro" id="IPR005135">
    <property type="entry name" value="Endo/exonuclease/phosphatase"/>
</dbReference>
<dbReference type="SUPFAM" id="SSF56219">
    <property type="entry name" value="DNase I-like"/>
    <property type="match status" value="1"/>
</dbReference>
<protein>
    <submittedName>
        <fullName evidence="4">Reverse transcriptase</fullName>
    </submittedName>
</protein>
<dbReference type="Proteomes" id="UP000078340">
    <property type="component" value="Unassembled WGS sequence"/>
</dbReference>
<sequence length="1255" mass="140188">MSSTLRVIQYNVAKTAEVHESLMNDNQIEDVVVLAIQEPQARLIKGNLLTTPTAHHKWTKMVPSTYLEGRWAIRSMLWIRNDLEADQVTIESPDMTAALIRLPERQVLVFSVYVEGRNDQALTTTCDNLRRVINDTRRDAGTVVDVVIAGDFNRHDHLWGGDDVRLERQGEVDEIIDLMNEFAFSSLLQRGIKTWQRGVHESTLDLVLASEELAGAVVKCTPLGTEHGSDHRAIETVFDVSVPAPPTRGRLLLKNAPWKEINARIAATLEATPTEGTVQQQTDKLMSAVLDAVYTLTPRAKPSNCAKRWWTSDLTQLRRIHTFWRNRARASRRAGQPCAELETTARDAAKQYHDAIRQQKKTHWNDFLADNDNIWNAAKYLKSGDRSAFARVPQLLKADGKRTASTKEQAEEMLSTFFPPLPEVIEEEGARPQRGAAVVMPDITLEEVERQLFAAKSWKAPGEDGLPAVVWKQVWPVVKLRILALFRASLGNGELPHQWRHAKIVPLKKADKADYSAATAWRPISLLSTLGKILESVIAERISHAVETYGLLPTNHFGARKRRSAEQALMLLQEQIYAAWRGRRVLSLITFDVKGAYNGVCKERLIQRLRARGIPEVLLRWVEAFCSGRTATILINGQVSEERNLPQAGLPQGSPLSPVLFLFFNADLVQRRIDCHGGAMAFVDDFSAWVAGPTAQSNRSGIEAIIEEALHWERRSGATFEAHKTCIIHFTRKAHKSDTQPYEIKSQLVHPKTHAKVLGVIMDSKLKYKEHIAWAATKGLEAAMELQRLRGLTPATARQLFSAMVAPVVDYASNVWMHRCVYKRAGPIHRIQRVGAQAIIGTFLTTATSVAEAEASIASVQERFWKRAVKMWTNLHTLPETHPLRSVTACIRKFRRYARSPFYQVATALNEIPMRELETINPFTVAPWAERVQAIMADEDAPLSRTDLGWAVRVAVSSSAWNGIVGVGGAIDLPVLVQGGGPKVEPFSFTLGVRTEQNPFSGELAAIACALRRLPELRYRSIALLTSNKAAALTLRNPRQQSGQEYVACIYDSIEALRRNGNMVAILWIPTGAENGLLQCAKAQARDATRESANPSLKPPRMRSTTLGLARSVHCVVADIPDDVGRFSKRVDSALPGKHTLQLYDKLSWREANVLAQLRTGISRLNGYLHYITATSQQCACGWVKETVEHFLFYCPKWTEQRAEILRSSEAQRGNLSFCLGGKALSDDATWTPNMTAVRATIRFTLATGRLDNRD</sequence>
<dbReference type="SUPFAM" id="SSF56672">
    <property type="entry name" value="DNA/RNA polymerases"/>
    <property type="match status" value="1"/>
</dbReference>
<keyword evidence="4" id="KW-0808">Transferase</keyword>
<accession>A0A179F780</accession>